<gene>
    <name evidence="9" type="ORF">FG382_19565</name>
</gene>
<evidence type="ECO:0000256" key="3">
    <source>
        <dbReference type="ARBA" id="ARBA00022763"/>
    </source>
</evidence>
<keyword evidence="5" id="KW-0190">Covalent protein-DNA linkage</keyword>
<evidence type="ECO:0000256" key="4">
    <source>
        <dbReference type="ARBA" id="ARBA00022801"/>
    </source>
</evidence>
<dbReference type="SUPFAM" id="SSF143081">
    <property type="entry name" value="BB1717-like"/>
    <property type="match status" value="1"/>
</dbReference>
<comment type="caution">
    <text evidence="9">The sequence shown here is derived from an EMBL/GenBank/DDBJ whole genome shotgun (WGS) entry which is preliminary data.</text>
</comment>
<keyword evidence="6" id="KW-0238">DNA-binding</keyword>
<dbReference type="InterPro" id="IPR003738">
    <property type="entry name" value="SRAP"/>
</dbReference>
<dbReference type="Pfam" id="PF02586">
    <property type="entry name" value="SRAP"/>
    <property type="match status" value="1"/>
</dbReference>
<evidence type="ECO:0000256" key="2">
    <source>
        <dbReference type="ARBA" id="ARBA00022670"/>
    </source>
</evidence>
<dbReference type="GO" id="GO:0016829">
    <property type="term" value="F:lyase activity"/>
    <property type="evidence" value="ECO:0007669"/>
    <property type="project" value="UniProtKB-KW"/>
</dbReference>
<evidence type="ECO:0000256" key="1">
    <source>
        <dbReference type="ARBA" id="ARBA00008136"/>
    </source>
</evidence>
<evidence type="ECO:0000313" key="10">
    <source>
        <dbReference type="Proteomes" id="UP000317316"/>
    </source>
</evidence>
<organism evidence="9 10">
    <name type="scientific">Psychrobacillus lasiicapitis</name>
    <dbReference type="NCBI Taxonomy" id="1636719"/>
    <lineage>
        <taxon>Bacteria</taxon>
        <taxon>Bacillati</taxon>
        <taxon>Bacillota</taxon>
        <taxon>Bacilli</taxon>
        <taxon>Bacillales</taxon>
        <taxon>Bacillaceae</taxon>
        <taxon>Psychrobacillus</taxon>
    </lineage>
</organism>
<dbReference type="InterPro" id="IPR036590">
    <property type="entry name" value="SRAP-like"/>
</dbReference>
<protein>
    <recommendedName>
        <fullName evidence="8">Abasic site processing protein</fullName>
        <ecNumber evidence="8">3.4.-.-</ecNumber>
    </recommendedName>
</protein>
<dbReference type="Gene3D" id="3.90.1680.10">
    <property type="entry name" value="SOS response associated peptidase-like"/>
    <property type="match status" value="1"/>
</dbReference>
<accession>A0A544SWJ6</accession>
<dbReference type="OrthoDB" id="9782620at2"/>
<dbReference type="AlphaFoldDB" id="A0A544SWJ6"/>
<dbReference type="GO" id="GO:0006508">
    <property type="term" value="P:proteolysis"/>
    <property type="evidence" value="ECO:0007669"/>
    <property type="project" value="UniProtKB-KW"/>
</dbReference>
<evidence type="ECO:0000256" key="8">
    <source>
        <dbReference type="RuleBase" id="RU364100"/>
    </source>
</evidence>
<sequence>MCGRYTLFTDFESLLERFDIEYSMEEDLFIPSYNIAPSQQVVSIINDGKKNRLGKLRWGLIPGWAKDEKVSYKMINARSETVEQKPSFCNAFTKRRCLIPMDSFFEWKKHDSSKIPMRIKLKTDEVFAVAGLWESWKSPEGKTIHSCTILTTEANSLVSDIHDRMPVILRPEDEKVWLNTELQEKETLKRLLVPYDASVMEAYAVSSEVNSPKNNHEGLLNSL</sequence>
<dbReference type="Proteomes" id="UP000317316">
    <property type="component" value="Unassembled WGS sequence"/>
</dbReference>
<dbReference type="GO" id="GO:0106300">
    <property type="term" value="P:protein-DNA covalent cross-linking repair"/>
    <property type="evidence" value="ECO:0007669"/>
    <property type="project" value="InterPro"/>
</dbReference>
<keyword evidence="3" id="KW-0227">DNA damage</keyword>
<dbReference type="EC" id="3.4.-.-" evidence="8"/>
<dbReference type="GO" id="GO:0008233">
    <property type="term" value="F:peptidase activity"/>
    <property type="evidence" value="ECO:0007669"/>
    <property type="project" value="UniProtKB-KW"/>
</dbReference>
<proteinExistence type="inferred from homology"/>
<keyword evidence="7" id="KW-0456">Lyase</keyword>
<dbReference type="RefSeq" id="WP_142540554.1">
    <property type="nucleotide sequence ID" value="NZ_BMIE01000002.1"/>
</dbReference>
<dbReference type="PANTHER" id="PTHR13604:SF0">
    <property type="entry name" value="ABASIC SITE PROCESSING PROTEIN HMCES"/>
    <property type="match status" value="1"/>
</dbReference>
<dbReference type="EMBL" id="VDGH01000013">
    <property type="protein sequence ID" value="TQR09580.1"/>
    <property type="molecule type" value="Genomic_DNA"/>
</dbReference>
<evidence type="ECO:0000256" key="6">
    <source>
        <dbReference type="ARBA" id="ARBA00023125"/>
    </source>
</evidence>
<keyword evidence="2 8" id="KW-0645">Protease</keyword>
<dbReference type="PANTHER" id="PTHR13604">
    <property type="entry name" value="DC12-RELATED"/>
    <property type="match status" value="1"/>
</dbReference>
<dbReference type="GO" id="GO:0003697">
    <property type="term" value="F:single-stranded DNA binding"/>
    <property type="evidence" value="ECO:0007669"/>
    <property type="project" value="InterPro"/>
</dbReference>
<evidence type="ECO:0000313" key="9">
    <source>
        <dbReference type="EMBL" id="TQR09580.1"/>
    </source>
</evidence>
<evidence type="ECO:0000256" key="7">
    <source>
        <dbReference type="ARBA" id="ARBA00023239"/>
    </source>
</evidence>
<reference evidence="9 10" key="1">
    <citation type="submission" date="2019-05" db="EMBL/GenBank/DDBJ databases">
        <title>Psychrobacillus vulpis sp. nov., a new species isolated from feces of a red fox that inhabits in The Tablas de Daimiel Natural Park, Albacete, Spain.</title>
        <authorList>
            <person name="Rodriguez M."/>
            <person name="Reina J.C."/>
            <person name="Bejar V."/>
            <person name="Llamas I."/>
        </authorList>
    </citation>
    <scope>NUCLEOTIDE SEQUENCE [LARGE SCALE GENOMIC DNA]</scope>
    <source>
        <strain evidence="9 10">NEAU-3TGS17</strain>
    </source>
</reference>
<keyword evidence="4 8" id="KW-0378">Hydrolase</keyword>
<evidence type="ECO:0000256" key="5">
    <source>
        <dbReference type="ARBA" id="ARBA00023124"/>
    </source>
</evidence>
<keyword evidence="10" id="KW-1185">Reference proteome</keyword>
<name>A0A544SWJ6_9BACI</name>
<comment type="similarity">
    <text evidence="1 8">Belongs to the SOS response-associated peptidase family.</text>
</comment>